<feature type="domain" description="Cytidyltransferase-like" evidence="13">
    <location>
        <begin position="756"/>
        <end position="814"/>
    </location>
</feature>
<evidence type="ECO:0000256" key="12">
    <source>
        <dbReference type="SAM" id="MobiDB-lite"/>
    </source>
</evidence>
<evidence type="ECO:0000256" key="2">
    <source>
        <dbReference type="ARBA" id="ARBA00004496"/>
    </source>
</evidence>
<dbReference type="InterPro" id="IPR015943">
    <property type="entry name" value="WD40/YVTN_repeat-like_dom_sf"/>
</dbReference>
<evidence type="ECO:0000256" key="10">
    <source>
        <dbReference type="ARBA" id="ARBA00023242"/>
    </source>
</evidence>
<keyword evidence="6" id="KW-0963">Cytoplasm</keyword>
<evidence type="ECO:0000256" key="4">
    <source>
        <dbReference type="ARBA" id="ARBA00005881"/>
    </source>
</evidence>
<keyword evidence="9" id="KW-0677">Repeat</keyword>
<feature type="compositionally biased region" description="Polar residues" evidence="12">
    <location>
        <begin position="970"/>
        <end position="984"/>
    </location>
</feature>
<gene>
    <name evidence="14" type="ORF">FA09DRAFT_329152</name>
</gene>
<evidence type="ECO:0000256" key="5">
    <source>
        <dbReference type="ARBA" id="ARBA00020267"/>
    </source>
</evidence>
<dbReference type="UniPathway" id="UPA00988"/>
<dbReference type="AlphaFoldDB" id="A0A316ZDW2"/>
<dbReference type="EMBL" id="KZ819289">
    <property type="protein sequence ID" value="PWN99224.1"/>
    <property type="molecule type" value="Genomic_DNA"/>
</dbReference>
<accession>A0A316ZDW2</accession>
<evidence type="ECO:0000256" key="8">
    <source>
        <dbReference type="ARBA" id="ARBA00022694"/>
    </source>
</evidence>
<keyword evidence="15" id="KW-1185">Reference proteome</keyword>
<organism evidence="14 15">
    <name type="scientific">Tilletiopsis washingtonensis</name>
    <dbReference type="NCBI Taxonomy" id="58919"/>
    <lineage>
        <taxon>Eukaryota</taxon>
        <taxon>Fungi</taxon>
        <taxon>Dikarya</taxon>
        <taxon>Basidiomycota</taxon>
        <taxon>Ustilaginomycotina</taxon>
        <taxon>Exobasidiomycetes</taxon>
        <taxon>Entylomatales</taxon>
        <taxon>Entylomatales incertae sedis</taxon>
        <taxon>Tilletiopsis</taxon>
    </lineage>
</organism>
<feature type="region of interest" description="Disordered" evidence="12">
    <location>
        <begin position="963"/>
        <end position="991"/>
    </location>
</feature>
<dbReference type="GO" id="GO:0003824">
    <property type="term" value="F:catalytic activity"/>
    <property type="evidence" value="ECO:0007669"/>
    <property type="project" value="InterPro"/>
</dbReference>
<dbReference type="PANTHER" id="PTHR44111:SF1">
    <property type="entry name" value="ELONGATOR COMPLEX PROTEIN 2"/>
    <property type="match status" value="1"/>
</dbReference>
<dbReference type="Pfam" id="PF00400">
    <property type="entry name" value="WD40"/>
    <property type="match status" value="5"/>
</dbReference>
<evidence type="ECO:0000313" key="14">
    <source>
        <dbReference type="EMBL" id="PWN99224.1"/>
    </source>
</evidence>
<keyword evidence="8" id="KW-0819">tRNA processing</keyword>
<evidence type="ECO:0000256" key="1">
    <source>
        <dbReference type="ARBA" id="ARBA00004123"/>
    </source>
</evidence>
<comment type="similarity">
    <text evidence="4">Belongs to the WD repeat ELP2 family.</text>
</comment>
<keyword evidence="10" id="KW-0539">Nucleus</keyword>
<dbReference type="PROSITE" id="PS50082">
    <property type="entry name" value="WD_REPEATS_2"/>
    <property type="match status" value="3"/>
</dbReference>
<dbReference type="NCBIfam" id="TIGR00125">
    <property type="entry name" value="cyt_tran_rel"/>
    <property type="match status" value="1"/>
</dbReference>
<dbReference type="Gene3D" id="2.130.10.10">
    <property type="entry name" value="YVTN repeat-like/Quinoprotein amine dehydrogenase"/>
    <property type="match status" value="5"/>
</dbReference>
<protein>
    <recommendedName>
        <fullName evidence="5">Elongator complex protein 2</fullName>
    </recommendedName>
</protein>
<dbReference type="GO" id="GO:0033588">
    <property type="term" value="C:elongator holoenzyme complex"/>
    <property type="evidence" value="ECO:0007669"/>
    <property type="project" value="InterPro"/>
</dbReference>
<dbReference type="RefSeq" id="XP_025599503.1">
    <property type="nucleotide sequence ID" value="XM_025742054.1"/>
</dbReference>
<dbReference type="OrthoDB" id="27911at2759"/>
<dbReference type="InterPro" id="IPR036322">
    <property type="entry name" value="WD40_repeat_dom_sf"/>
</dbReference>
<evidence type="ECO:0000256" key="3">
    <source>
        <dbReference type="ARBA" id="ARBA00005043"/>
    </source>
</evidence>
<reference evidence="14 15" key="1">
    <citation type="journal article" date="2018" name="Mol. Biol. Evol.">
        <title>Broad Genomic Sampling Reveals a Smut Pathogenic Ancestry of the Fungal Clade Ustilaginomycotina.</title>
        <authorList>
            <person name="Kijpornyongpan T."/>
            <person name="Mondo S.J."/>
            <person name="Barry K."/>
            <person name="Sandor L."/>
            <person name="Lee J."/>
            <person name="Lipzen A."/>
            <person name="Pangilinan J."/>
            <person name="LaButti K."/>
            <person name="Hainaut M."/>
            <person name="Henrissat B."/>
            <person name="Grigoriev I.V."/>
            <person name="Spatafora J.W."/>
            <person name="Aime M.C."/>
        </authorList>
    </citation>
    <scope>NUCLEOTIDE SEQUENCE [LARGE SCALE GENOMIC DNA]</scope>
    <source>
        <strain evidence="14 15">MCA 4186</strain>
    </source>
</reference>
<dbReference type="GO" id="GO:0005634">
    <property type="term" value="C:nucleus"/>
    <property type="evidence" value="ECO:0007669"/>
    <property type="project" value="UniProtKB-SubCell"/>
</dbReference>
<evidence type="ECO:0000256" key="6">
    <source>
        <dbReference type="ARBA" id="ARBA00022490"/>
    </source>
</evidence>
<proteinExistence type="inferred from homology"/>
<dbReference type="InterPro" id="IPR004821">
    <property type="entry name" value="Cyt_trans-like"/>
</dbReference>
<dbReference type="SMART" id="SM00320">
    <property type="entry name" value="WD40"/>
    <property type="match status" value="10"/>
</dbReference>
<dbReference type="Pfam" id="PF01467">
    <property type="entry name" value="CTP_transf_like"/>
    <property type="match status" value="1"/>
</dbReference>
<feature type="repeat" description="WD" evidence="11">
    <location>
        <begin position="1057"/>
        <end position="1098"/>
    </location>
</feature>
<dbReference type="Proteomes" id="UP000245946">
    <property type="component" value="Unassembled WGS sequence"/>
</dbReference>
<name>A0A316ZDW2_9BASI</name>
<dbReference type="InterPro" id="IPR001680">
    <property type="entry name" value="WD40_rpt"/>
</dbReference>
<dbReference type="GO" id="GO:0005737">
    <property type="term" value="C:cytoplasm"/>
    <property type="evidence" value="ECO:0007669"/>
    <property type="project" value="UniProtKB-SubCell"/>
</dbReference>
<comment type="subcellular location">
    <subcellularLocation>
        <location evidence="2">Cytoplasm</location>
    </subcellularLocation>
    <subcellularLocation>
        <location evidence="1">Nucleus</location>
    </subcellularLocation>
</comment>
<dbReference type="CDD" id="cd02164">
    <property type="entry name" value="PPAT_CoAS"/>
    <property type="match status" value="1"/>
</dbReference>
<dbReference type="STRING" id="58919.A0A316ZDW2"/>
<dbReference type="PROSITE" id="PS50294">
    <property type="entry name" value="WD_REPEATS_REGION"/>
    <property type="match status" value="2"/>
</dbReference>
<keyword evidence="7 11" id="KW-0853">WD repeat</keyword>
<feature type="repeat" description="WD" evidence="11">
    <location>
        <begin position="471"/>
        <end position="501"/>
    </location>
</feature>
<evidence type="ECO:0000259" key="13">
    <source>
        <dbReference type="Pfam" id="PF01467"/>
    </source>
</evidence>
<feature type="repeat" description="WD" evidence="11">
    <location>
        <begin position="243"/>
        <end position="289"/>
    </location>
</feature>
<evidence type="ECO:0000256" key="7">
    <source>
        <dbReference type="ARBA" id="ARBA00022574"/>
    </source>
</evidence>
<evidence type="ECO:0000256" key="11">
    <source>
        <dbReference type="PROSITE-ProRule" id="PRU00221"/>
    </source>
</evidence>
<dbReference type="SUPFAM" id="SSF50978">
    <property type="entry name" value="WD40 repeat-like"/>
    <property type="match status" value="2"/>
</dbReference>
<evidence type="ECO:0000313" key="15">
    <source>
        <dbReference type="Proteomes" id="UP000245946"/>
    </source>
</evidence>
<dbReference type="PANTHER" id="PTHR44111">
    <property type="entry name" value="ELONGATOR COMPLEX PROTEIN 2"/>
    <property type="match status" value="1"/>
</dbReference>
<comment type="pathway">
    <text evidence="3">tRNA modification; 5-methoxycarbonylmethyl-2-thiouridine-tRNA biosynthesis.</text>
</comment>
<evidence type="ECO:0000256" key="9">
    <source>
        <dbReference type="ARBA" id="ARBA00022737"/>
    </source>
</evidence>
<dbReference type="InterPro" id="IPR037289">
    <property type="entry name" value="Elp2"/>
</dbReference>
<sequence length="1245" mass="131753">MADAAAPGTGAEDVYLSASVARGSHTADSVLLSVAGTPLRLLAFAAHRRIALCYGIAEDSLATHAFLPALPSAITALKFAHAPGTLPLLAAATQDGSLRIWSVTADADSPQSSHQQSLHASLPAIARSLRWTELACSAPAAPTRALAVLRPDSAASLARAVFVSAHADGKICVWSLKDGVLQQLQQLSMEDASGRGKAMPLPMDAALALSGSNLFLAVAGTDAKITLFGSSAEKLEFSSLCGLSGHTDWVRSLDFATPEQSSSALLLASSAQDGAIRLWRLAQSQAESGSEESEADTFDAMAHRLEGGTRDRPQDLVTAAQRFALGEQQWSVRSDALLAGHDNWVTGVRWAARSADGHQPAALLSASADNSVILWGPESALGAEPGASLPSFGAHAAGASASHDTWMPLQRFGDLGNQGSVALGFMGALWWPSTSGDCGRAVLAHGWNGALHLWTVDKEQSAAAWKARPCGTGHFEGVRSARWEPQGRYFATGSSDRTTRIHAPCQQILDGRAVRSWHEIARPQTHGHAIQSLAWLDPLSLASAADEKVIRIFDAPSGFISSVLALGVLPGAAAKELPSTPKAALLAFHLPDEAHLNNPQRLAAAIRKAAAAAATASSKAARKLTIVAVSPLFDGLAKGQPLALSFADAERFLKWCYAEAWSTAVEHQRLDLSVQVLLAGSANASQWLARHVTAAPPARFYTVDDSSAALPFAAELDHLLANIETQALAPSDAASSSTPASSLDRASFPQHRVVALGGTFDHLHVGHKILLSMAALLATERIIVGVTDDSMLAKKKHAEMLEPLTERLAAVDAFLTAFRSTMTPLVQDVVQLSDVCGPAGTDADVQGLLVTDETLAGADMIAKVRSENGLGELRRHVIGVIGAEGETSMQGDAAQLAAAKVGSTAIRGWLAKRQADSPSSGASAHAQQEEFLRLAGRNGSRPVGASVPPLGLSNRALHSADEDIVEPPSASGQALGTAQRSVAGTLTRPPTEEELHSTTLWPELHKIYGHNLELLALDATDEGNLIASSCQAKTEENAVVYLHRTREEGGWKEEARLEGHTLGVTAVRFSPDGNALLTASRDRTWRLYELSEGRWQYKAHERAHKRLLNDVAWLSDGSGFVTASRDKTAILYLRDNGIEGEGFKERTRFSLPQGGGCTAVSTAHDHRTALGCENGDVHIFAPPRAGDWHEAGEPTTLLLQAHHTEAVHELAWQPLQRSAHADEEQEPLLLSVGADAAIRLTRICL</sequence>
<dbReference type="GeneID" id="37269598"/>
<dbReference type="GO" id="GO:0002098">
    <property type="term" value="P:tRNA wobble uridine modification"/>
    <property type="evidence" value="ECO:0007669"/>
    <property type="project" value="InterPro"/>
</dbReference>
<dbReference type="SUPFAM" id="SSF52374">
    <property type="entry name" value="Nucleotidylyl transferase"/>
    <property type="match status" value="1"/>
</dbReference>
<dbReference type="InterPro" id="IPR014729">
    <property type="entry name" value="Rossmann-like_a/b/a_fold"/>
</dbReference>
<dbReference type="Gene3D" id="3.40.50.620">
    <property type="entry name" value="HUPs"/>
    <property type="match status" value="1"/>
</dbReference>